<evidence type="ECO:0000256" key="3">
    <source>
        <dbReference type="ARBA" id="ARBA00023274"/>
    </source>
</evidence>
<dbReference type="GO" id="GO:0015934">
    <property type="term" value="C:large ribosomal subunit"/>
    <property type="evidence" value="ECO:0007669"/>
    <property type="project" value="InterPro"/>
</dbReference>
<dbReference type="NCBIfam" id="TIGR01031">
    <property type="entry name" value="rpmF_bact"/>
    <property type="match status" value="1"/>
</dbReference>
<comment type="similarity">
    <text evidence="1">Belongs to the bacterial ribosomal protein bL32 family.</text>
</comment>
<evidence type="ECO:0000256" key="1">
    <source>
        <dbReference type="ARBA" id="ARBA00008560"/>
    </source>
</evidence>
<dbReference type="PANTHER" id="PTHR35534">
    <property type="entry name" value="50S RIBOSOMAL PROTEIN L32"/>
    <property type="match status" value="1"/>
</dbReference>
<dbReference type="HAMAP" id="MF_00340">
    <property type="entry name" value="Ribosomal_bL32"/>
    <property type="match status" value="1"/>
</dbReference>
<dbReference type="PANTHER" id="PTHR35534:SF1">
    <property type="entry name" value="LARGE RIBOSOMAL SUBUNIT PROTEIN BL32"/>
    <property type="match status" value="1"/>
</dbReference>
<dbReference type="InterPro" id="IPR044957">
    <property type="entry name" value="Ribosomal_bL32_bact"/>
</dbReference>
<dbReference type="EMBL" id="BARS01030560">
    <property type="protein sequence ID" value="GAG23254.1"/>
    <property type="molecule type" value="Genomic_DNA"/>
</dbReference>
<evidence type="ECO:0000256" key="2">
    <source>
        <dbReference type="ARBA" id="ARBA00022980"/>
    </source>
</evidence>
<dbReference type="InterPro" id="IPR002677">
    <property type="entry name" value="Ribosomal_bL32"/>
</dbReference>
<keyword evidence="2" id="KW-0689">Ribosomal protein</keyword>
<dbReference type="GO" id="GO:0003735">
    <property type="term" value="F:structural constituent of ribosome"/>
    <property type="evidence" value="ECO:0007669"/>
    <property type="project" value="InterPro"/>
</dbReference>
<reference evidence="4" key="1">
    <citation type="journal article" date="2014" name="Front. Microbiol.">
        <title>High frequency of phylogenetically diverse reductive dehalogenase-homologous genes in deep subseafloor sedimentary metagenomes.</title>
        <authorList>
            <person name="Kawai M."/>
            <person name="Futagami T."/>
            <person name="Toyoda A."/>
            <person name="Takaki Y."/>
            <person name="Nishi S."/>
            <person name="Hori S."/>
            <person name="Arai W."/>
            <person name="Tsubouchi T."/>
            <person name="Morono Y."/>
            <person name="Uchiyama I."/>
            <person name="Ito T."/>
            <person name="Fujiyama A."/>
            <person name="Inagaki F."/>
            <person name="Takami H."/>
        </authorList>
    </citation>
    <scope>NUCLEOTIDE SEQUENCE</scope>
    <source>
        <strain evidence="4">Expedition CK06-06</strain>
    </source>
</reference>
<organism evidence="4">
    <name type="scientific">marine sediment metagenome</name>
    <dbReference type="NCBI Taxonomy" id="412755"/>
    <lineage>
        <taxon>unclassified sequences</taxon>
        <taxon>metagenomes</taxon>
        <taxon>ecological metagenomes</taxon>
    </lineage>
</organism>
<gene>
    <name evidence="4" type="ORF">S01H1_47660</name>
</gene>
<dbReference type="Pfam" id="PF01783">
    <property type="entry name" value="Ribosomal_L32p"/>
    <property type="match status" value="1"/>
</dbReference>
<sequence length="64" mass="7090">MALPKSKYAKARRGKRRSHIKLALPTLNICPQCHNPKLAHHVCPTCGSYGDMQVIEIKAPKPKG</sequence>
<protein>
    <recommendedName>
        <fullName evidence="5">50S ribosomal protein L32</fullName>
    </recommendedName>
</protein>
<dbReference type="AlphaFoldDB" id="X0VXS7"/>
<comment type="caution">
    <text evidence="4">The sequence shown here is derived from an EMBL/GenBank/DDBJ whole genome shotgun (WGS) entry which is preliminary data.</text>
</comment>
<dbReference type="SUPFAM" id="SSF57829">
    <property type="entry name" value="Zn-binding ribosomal proteins"/>
    <property type="match status" value="1"/>
</dbReference>
<proteinExistence type="inferred from homology"/>
<evidence type="ECO:0000313" key="4">
    <source>
        <dbReference type="EMBL" id="GAG23254.1"/>
    </source>
</evidence>
<dbReference type="InterPro" id="IPR011332">
    <property type="entry name" value="Ribosomal_zn-bd"/>
</dbReference>
<name>X0VXS7_9ZZZZ</name>
<dbReference type="GO" id="GO:0006412">
    <property type="term" value="P:translation"/>
    <property type="evidence" value="ECO:0007669"/>
    <property type="project" value="InterPro"/>
</dbReference>
<keyword evidence="3" id="KW-0687">Ribonucleoprotein</keyword>
<evidence type="ECO:0008006" key="5">
    <source>
        <dbReference type="Google" id="ProtNLM"/>
    </source>
</evidence>
<accession>X0VXS7</accession>